<sequence>MILHLGEAVYWGSVEVIFLAGTITALDEERQIVTVRIERATPNAAHLIGQEAEFFADGLEPLTALGELPPGLTDHPVAERQPLPVMDEAEKLRRAAAAAVHQLYGYHRLPEEQEQALIAEVRVMLEADPALRARTLATMDEILRLDFLGSRSTSPHSDQKGGEASS</sequence>
<dbReference type="OrthoDB" id="157347at2"/>
<keyword evidence="2" id="KW-1185">Reference proteome</keyword>
<accession>A0A328VJA1</accession>
<protein>
    <submittedName>
        <fullName evidence="1">Uncharacterized protein</fullName>
    </submittedName>
</protein>
<comment type="caution">
    <text evidence="1">The sequence shown here is derived from an EMBL/GenBank/DDBJ whole genome shotgun (WGS) entry which is preliminary data.</text>
</comment>
<dbReference type="Proteomes" id="UP000248706">
    <property type="component" value="Unassembled WGS sequence"/>
</dbReference>
<dbReference type="EMBL" id="MCIF01000002">
    <property type="protein sequence ID" value="RAQ97978.1"/>
    <property type="molecule type" value="Genomic_DNA"/>
</dbReference>
<name>A0A328VJA1_9CHLR</name>
<gene>
    <name evidence="1" type="ORF">A4R35_20735</name>
</gene>
<evidence type="ECO:0000313" key="1">
    <source>
        <dbReference type="EMBL" id="RAQ97978.1"/>
    </source>
</evidence>
<dbReference type="AlphaFoldDB" id="A0A328VJA1"/>
<proteinExistence type="predicted"/>
<dbReference type="RefSeq" id="WP_112432849.1">
    <property type="nucleotide sequence ID" value="NZ_MCIF01000002.1"/>
</dbReference>
<reference evidence="1 2" key="1">
    <citation type="submission" date="2016-08" db="EMBL/GenBank/DDBJ databases">
        <title>Analysis of Carbohydrate Active Enzymes in Thermogemmatispora T81 Reveals Carbohydrate Degradation Ability.</title>
        <authorList>
            <person name="Tomazini A."/>
            <person name="Lal S."/>
            <person name="Stott M."/>
            <person name="Henrissat B."/>
            <person name="Polikarpov I."/>
            <person name="Sparling R."/>
            <person name="Levin D.B."/>
        </authorList>
    </citation>
    <scope>NUCLEOTIDE SEQUENCE [LARGE SCALE GENOMIC DNA]</scope>
    <source>
        <strain evidence="1 2">T81</strain>
    </source>
</reference>
<organism evidence="1 2">
    <name type="scientific">Thermogemmatispora tikiterensis</name>
    <dbReference type="NCBI Taxonomy" id="1825093"/>
    <lineage>
        <taxon>Bacteria</taxon>
        <taxon>Bacillati</taxon>
        <taxon>Chloroflexota</taxon>
        <taxon>Ktedonobacteria</taxon>
        <taxon>Thermogemmatisporales</taxon>
        <taxon>Thermogemmatisporaceae</taxon>
        <taxon>Thermogemmatispora</taxon>
    </lineage>
</organism>
<evidence type="ECO:0000313" key="2">
    <source>
        <dbReference type="Proteomes" id="UP000248706"/>
    </source>
</evidence>